<dbReference type="AlphaFoldDB" id="A0A9D0Z9F7"/>
<dbReference type="SMART" id="SM00382">
    <property type="entry name" value="AAA"/>
    <property type="match status" value="1"/>
</dbReference>
<protein>
    <submittedName>
        <fullName evidence="6">AAA family ATPase</fullName>
    </submittedName>
</protein>
<dbReference type="EMBL" id="DVFJ01000015">
    <property type="protein sequence ID" value="HIQ71672.1"/>
    <property type="molecule type" value="Genomic_DNA"/>
</dbReference>
<reference evidence="6" key="2">
    <citation type="journal article" date="2021" name="PeerJ">
        <title>Extensive microbial diversity within the chicken gut microbiome revealed by metagenomics and culture.</title>
        <authorList>
            <person name="Gilroy R."/>
            <person name="Ravi A."/>
            <person name="Getino M."/>
            <person name="Pursley I."/>
            <person name="Horton D.L."/>
            <person name="Alikhan N.F."/>
            <person name="Baker D."/>
            <person name="Gharbi K."/>
            <person name="Hall N."/>
            <person name="Watson M."/>
            <person name="Adriaenssens E.M."/>
            <person name="Foster-Nyarko E."/>
            <person name="Jarju S."/>
            <person name="Secka A."/>
            <person name="Antonio M."/>
            <person name="Oren A."/>
            <person name="Chaudhuri R.R."/>
            <person name="La Ragione R."/>
            <person name="Hildebrand F."/>
            <person name="Pallen M.J."/>
        </authorList>
    </citation>
    <scope>NUCLEOTIDE SEQUENCE</scope>
    <source>
        <strain evidence="6">ChiSxjej2B14-6234</strain>
    </source>
</reference>
<evidence type="ECO:0000256" key="1">
    <source>
        <dbReference type="ARBA" id="ARBA00010378"/>
    </source>
</evidence>
<evidence type="ECO:0000256" key="4">
    <source>
        <dbReference type="SAM" id="MobiDB-lite"/>
    </source>
</evidence>
<evidence type="ECO:0000313" key="7">
    <source>
        <dbReference type="Proteomes" id="UP000886887"/>
    </source>
</evidence>
<reference evidence="6" key="1">
    <citation type="submission" date="2020-10" db="EMBL/GenBank/DDBJ databases">
        <authorList>
            <person name="Gilroy R."/>
        </authorList>
    </citation>
    <scope>NUCLEOTIDE SEQUENCE</scope>
    <source>
        <strain evidence="6">ChiSxjej2B14-6234</strain>
    </source>
</reference>
<evidence type="ECO:0000256" key="3">
    <source>
        <dbReference type="ARBA" id="ARBA00022840"/>
    </source>
</evidence>
<dbReference type="PANTHER" id="PTHR43392">
    <property type="entry name" value="AAA-TYPE ATPASE FAMILY PROTEIN / ANKYRIN REPEAT FAMILY PROTEIN"/>
    <property type="match status" value="1"/>
</dbReference>
<proteinExistence type="inferred from homology"/>
<evidence type="ECO:0000256" key="2">
    <source>
        <dbReference type="ARBA" id="ARBA00022741"/>
    </source>
</evidence>
<dbReference type="FunFam" id="3.40.50.300:FF:000216">
    <property type="entry name" value="Type VII secretion ATPase EccA"/>
    <property type="match status" value="1"/>
</dbReference>
<evidence type="ECO:0000259" key="5">
    <source>
        <dbReference type="SMART" id="SM00382"/>
    </source>
</evidence>
<dbReference type="Gene3D" id="1.10.8.60">
    <property type="match status" value="1"/>
</dbReference>
<gene>
    <name evidence="6" type="ORF">IAB73_05625</name>
</gene>
<dbReference type="InterPro" id="IPR003959">
    <property type="entry name" value="ATPase_AAA_core"/>
</dbReference>
<name>A0A9D0Z9F7_9FIRM</name>
<accession>A0A9D0Z9F7</accession>
<keyword evidence="2" id="KW-0547">Nucleotide-binding</keyword>
<feature type="region of interest" description="Disordered" evidence="4">
    <location>
        <begin position="465"/>
        <end position="496"/>
    </location>
</feature>
<sequence length="496" mass="54064">MDALSEQAARHYARLRDICDEIVRSGNWTQVGVADARFFLAMYMQALLLRLATLQGEPSEAQRAFIAHLPDVDALDVAHERDLASLAHRHRSFAQGTPLLLRCAGACDRKDGTRIAKGFASSVLTILRAFAASFDGCLDERESAFIAGYERTLSALAGPLDGAPHAGEACPATETAPKEENAAQAQKEQEPETLEELTAQLHALIGLEEVKRELDTLINLIRIRKLRADSGLKVMDMSFHMVFTGSPGTGKTTVARLLARIYRKLGFLSKGHLVETDRSGLVAGYVGQTALKVQEVVRQAMGGILFIDEAYALARRGAQNDFGREAVDALVKLMEDNRGDLVVIAAGYTREMQDFLDANPGLRSRFNKYIEFPDYTTDELMAILELNAGKQQYTVEREACAVIRGALEQMRPADRADFGNARGIRNTLEKLVEAQANRLAQEKGTLSIEQLQTITSADARAILPGKEEEDDDRALPCAAHGVDADSGPVGGPGRDG</sequence>
<dbReference type="InterPro" id="IPR050773">
    <property type="entry name" value="CbxX/CfxQ_RuBisCO_ESX"/>
</dbReference>
<organism evidence="6 7">
    <name type="scientific">Candidatus Onthenecus intestinigallinarum</name>
    <dbReference type="NCBI Taxonomy" id="2840875"/>
    <lineage>
        <taxon>Bacteria</taxon>
        <taxon>Bacillati</taxon>
        <taxon>Bacillota</taxon>
        <taxon>Clostridia</taxon>
        <taxon>Eubacteriales</taxon>
        <taxon>Candidatus Onthenecus</taxon>
    </lineage>
</organism>
<dbReference type="InterPro" id="IPR003593">
    <property type="entry name" value="AAA+_ATPase"/>
</dbReference>
<dbReference type="Pfam" id="PF00004">
    <property type="entry name" value="AAA"/>
    <property type="match status" value="1"/>
</dbReference>
<dbReference type="InterPro" id="IPR041627">
    <property type="entry name" value="AAA_lid_6"/>
</dbReference>
<dbReference type="GO" id="GO:0005524">
    <property type="term" value="F:ATP binding"/>
    <property type="evidence" value="ECO:0007669"/>
    <property type="project" value="UniProtKB-KW"/>
</dbReference>
<keyword evidence="3" id="KW-0067">ATP-binding</keyword>
<dbReference type="Gene3D" id="3.40.50.300">
    <property type="entry name" value="P-loop containing nucleotide triphosphate hydrolases"/>
    <property type="match status" value="1"/>
</dbReference>
<comment type="caution">
    <text evidence="6">The sequence shown here is derived from an EMBL/GenBank/DDBJ whole genome shotgun (WGS) entry which is preliminary data.</text>
</comment>
<feature type="domain" description="AAA+ ATPase" evidence="5">
    <location>
        <begin position="237"/>
        <end position="374"/>
    </location>
</feature>
<feature type="region of interest" description="Disordered" evidence="4">
    <location>
        <begin position="164"/>
        <end position="193"/>
    </location>
</feature>
<dbReference type="InterPro" id="IPR000641">
    <property type="entry name" value="CbxX/CfxQ"/>
</dbReference>
<dbReference type="GO" id="GO:0016887">
    <property type="term" value="F:ATP hydrolysis activity"/>
    <property type="evidence" value="ECO:0007669"/>
    <property type="project" value="InterPro"/>
</dbReference>
<dbReference type="InterPro" id="IPR027417">
    <property type="entry name" value="P-loop_NTPase"/>
</dbReference>
<dbReference type="PANTHER" id="PTHR43392:SF2">
    <property type="entry name" value="AAA-TYPE ATPASE FAMILY PROTEIN _ ANKYRIN REPEAT FAMILY PROTEIN"/>
    <property type="match status" value="1"/>
</dbReference>
<comment type="similarity">
    <text evidence="1">Belongs to the CbxX/CfxQ family.</text>
</comment>
<dbReference type="PRINTS" id="PR00819">
    <property type="entry name" value="CBXCFQXSUPER"/>
</dbReference>
<dbReference type="CDD" id="cd00009">
    <property type="entry name" value="AAA"/>
    <property type="match status" value="1"/>
</dbReference>
<dbReference type="Pfam" id="PF17866">
    <property type="entry name" value="AAA_lid_6"/>
    <property type="match status" value="1"/>
</dbReference>
<dbReference type="Proteomes" id="UP000886887">
    <property type="component" value="Unassembled WGS sequence"/>
</dbReference>
<dbReference type="SUPFAM" id="SSF52540">
    <property type="entry name" value="P-loop containing nucleoside triphosphate hydrolases"/>
    <property type="match status" value="1"/>
</dbReference>
<evidence type="ECO:0000313" key="6">
    <source>
        <dbReference type="EMBL" id="HIQ71672.1"/>
    </source>
</evidence>